<dbReference type="PANTHER" id="PTHR30565:SF9">
    <property type="entry name" value="PROTEIN YCIF"/>
    <property type="match status" value="1"/>
</dbReference>
<protein>
    <submittedName>
        <fullName evidence="2">Ferritin-like metal-binding protein YciE</fullName>
    </submittedName>
</protein>
<name>A0A1G7C8K7_9PROT</name>
<reference evidence="2 3" key="1">
    <citation type="submission" date="2016-10" db="EMBL/GenBank/DDBJ databases">
        <authorList>
            <person name="de Groot N.N."/>
        </authorList>
    </citation>
    <scope>NUCLEOTIDE SEQUENCE [LARGE SCALE GENOMIC DNA]</scope>
    <source>
        <strain evidence="2 3">CPCC 100156</strain>
    </source>
</reference>
<dbReference type="SUPFAM" id="SSF47240">
    <property type="entry name" value="Ferritin-like"/>
    <property type="match status" value="1"/>
</dbReference>
<gene>
    <name evidence="2" type="ORF">SAMN04487779_103010</name>
</gene>
<organism evidence="2 3">
    <name type="scientific">Belnapia rosea</name>
    <dbReference type="NCBI Taxonomy" id="938405"/>
    <lineage>
        <taxon>Bacteria</taxon>
        <taxon>Pseudomonadati</taxon>
        <taxon>Pseudomonadota</taxon>
        <taxon>Alphaproteobacteria</taxon>
        <taxon>Acetobacterales</taxon>
        <taxon>Roseomonadaceae</taxon>
        <taxon>Belnapia</taxon>
    </lineage>
</organism>
<evidence type="ECO:0000256" key="1">
    <source>
        <dbReference type="SAM" id="Coils"/>
    </source>
</evidence>
<evidence type="ECO:0000313" key="2">
    <source>
        <dbReference type="EMBL" id="SDE35712.1"/>
    </source>
</evidence>
<accession>A0A1G7C8K7</accession>
<keyword evidence="1" id="KW-0175">Coiled coil</keyword>
<dbReference type="InterPro" id="IPR010287">
    <property type="entry name" value="DUF892_YciF-like"/>
</dbReference>
<dbReference type="Pfam" id="PF05974">
    <property type="entry name" value="DUF892"/>
    <property type="match status" value="1"/>
</dbReference>
<dbReference type="PANTHER" id="PTHR30565">
    <property type="entry name" value="PROTEIN YCIF"/>
    <property type="match status" value="1"/>
</dbReference>
<evidence type="ECO:0000313" key="3">
    <source>
        <dbReference type="Proteomes" id="UP000198925"/>
    </source>
</evidence>
<dbReference type="RefSeq" id="WP_090567413.1">
    <property type="nucleotide sequence ID" value="NZ_FMXZ01000013.1"/>
</dbReference>
<proteinExistence type="predicted"/>
<dbReference type="InterPro" id="IPR012347">
    <property type="entry name" value="Ferritin-like"/>
</dbReference>
<dbReference type="InterPro" id="IPR009078">
    <property type="entry name" value="Ferritin-like_SF"/>
</dbReference>
<keyword evidence="3" id="KW-1185">Reference proteome</keyword>
<dbReference type="InterPro" id="IPR047114">
    <property type="entry name" value="YciF"/>
</dbReference>
<dbReference type="CDD" id="cd07909">
    <property type="entry name" value="YciF"/>
    <property type="match status" value="1"/>
</dbReference>
<dbReference type="OrthoDB" id="9795056at2"/>
<dbReference type="Gene3D" id="1.20.1260.10">
    <property type="match status" value="1"/>
</dbReference>
<dbReference type="STRING" id="938405.SAMN02927895_04029"/>
<dbReference type="EMBL" id="FMZX01000030">
    <property type="protein sequence ID" value="SDE35712.1"/>
    <property type="molecule type" value="Genomic_DNA"/>
</dbReference>
<sequence>MAETIQDLLELSLQDTYSAENQILAALPELEDAATSPKLKQAFREHREQTERQVERLEEVCEMLGIEPDGESCAAMEGLVEEADDLMEELEEGPVLDAALIGAAQKVEHYEMAAYGTLCSMLKSMGQTKAVDLLLQTLKEEKDTDALLTQLAEQEVNPAAMQTLPAKE</sequence>
<dbReference type="Proteomes" id="UP000198925">
    <property type="component" value="Unassembled WGS sequence"/>
</dbReference>
<dbReference type="AlphaFoldDB" id="A0A1G7C8K7"/>
<feature type="coiled-coil region" evidence="1">
    <location>
        <begin position="40"/>
        <end position="93"/>
    </location>
</feature>